<evidence type="ECO:0000313" key="1">
    <source>
        <dbReference type="EMBL" id="KAF3760393.1"/>
    </source>
</evidence>
<feature type="non-terminal residue" evidence="1">
    <location>
        <position position="135"/>
    </location>
</feature>
<keyword evidence="2" id="KW-1185">Reference proteome</keyword>
<dbReference type="RefSeq" id="XP_040771372.1">
    <property type="nucleotide sequence ID" value="XM_040915667.1"/>
</dbReference>
<dbReference type="Proteomes" id="UP000803844">
    <property type="component" value="Unassembled WGS sequence"/>
</dbReference>
<protein>
    <submittedName>
        <fullName evidence="1">Uncharacterized protein</fullName>
    </submittedName>
</protein>
<dbReference type="AlphaFoldDB" id="A0A9P4XT08"/>
<dbReference type="EMBL" id="MU032353">
    <property type="protein sequence ID" value="KAF3760393.1"/>
    <property type="molecule type" value="Genomic_DNA"/>
</dbReference>
<feature type="non-terminal residue" evidence="1">
    <location>
        <position position="1"/>
    </location>
</feature>
<reference evidence="1" key="1">
    <citation type="journal article" date="2020" name="Phytopathology">
        <title>Genome sequence of the chestnut blight fungus Cryphonectria parasitica EP155: A fundamental resource for an archetypical invasive plant pathogen.</title>
        <authorList>
            <person name="Crouch J.A."/>
            <person name="Dawe A."/>
            <person name="Aerts A."/>
            <person name="Barry K."/>
            <person name="Churchill A.C.L."/>
            <person name="Grimwood J."/>
            <person name="Hillman B."/>
            <person name="Milgroom M.G."/>
            <person name="Pangilinan J."/>
            <person name="Smith M."/>
            <person name="Salamov A."/>
            <person name="Schmutz J."/>
            <person name="Yadav J."/>
            <person name="Grigoriev I.V."/>
            <person name="Nuss D."/>
        </authorList>
    </citation>
    <scope>NUCLEOTIDE SEQUENCE</scope>
    <source>
        <strain evidence="1">EP155</strain>
    </source>
</reference>
<sequence>SLGDNDTKACAVFFRHFNAVFPGPFPETAISTGTCPDAIQQSCIDALTKRAASLHVSNETDACGALQQSFESNLDNECAEYAFGNKWQNVTATSLLPALTSPQPISEEQNLSSNSWPIQPRSDNLALVDKFLTTV</sequence>
<comment type="caution">
    <text evidence="1">The sequence shown here is derived from an EMBL/GenBank/DDBJ whole genome shotgun (WGS) entry which is preliminary data.</text>
</comment>
<gene>
    <name evidence="1" type="ORF">M406DRAFT_223971</name>
</gene>
<dbReference type="GeneID" id="63832796"/>
<accession>A0A9P4XT08</accession>
<name>A0A9P4XT08_CRYP1</name>
<organism evidence="1 2">
    <name type="scientific">Cryphonectria parasitica (strain ATCC 38755 / EP155)</name>
    <dbReference type="NCBI Taxonomy" id="660469"/>
    <lineage>
        <taxon>Eukaryota</taxon>
        <taxon>Fungi</taxon>
        <taxon>Dikarya</taxon>
        <taxon>Ascomycota</taxon>
        <taxon>Pezizomycotina</taxon>
        <taxon>Sordariomycetes</taxon>
        <taxon>Sordariomycetidae</taxon>
        <taxon>Diaporthales</taxon>
        <taxon>Cryphonectriaceae</taxon>
        <taxon>Cryphonectria-Endothia species complex</taxon>
        <taxon>Cryphonectria</taxon>
    </lineage>
</organism>
<dbReference type="OrthoDB" id="4154404at2759"/>
<proteinExistence type="predicted"/>
<evidence type="ECO:0000313" key="2">
    <source>
        <dbReference type="Proteomes" id="UP000803844"/>
    </source>
</evidence>